<protein>
    <submittedName>
        <fullName evidence="2">Uncharacterized protein</fullName>
    </submittedName>
</protein>
<dbReference type="EMBL" id="CAJVCH010027738">
    <property type="protein sequence ID" value="CAG7702922.1"/>
    <property type="molecule type" value="Genomic_DNA"/>
</dbReference>
<keyword evidence="3" id="KW-1185">Reference proteome</keyword>
<feature type="transmembrane region" description="Helical" evidence="1">
    <location>
        <begin position="213"/>
        <end position="231"/>
    </location>
</feature>
<name>A0A8J2NM63_9HEXA</name>
<keyword evidence="1" id="KW-1133">Transmembrane helix</keyword>
<gene>
    <name evidence="2" type="ORF">AFUS01_LOCUS4449</name>
</gene>
<comment type="caution">
    <text evidence="2">The sequence shown here is derived from an EMBL/GenBank/DDBJ whole genome shotgun (WGS) entry which is preliminary data.</text>
</comment>
<keyword evidence="1" id="KW-0812">Transmembrane</keyword>
<feature type="transmembrane region" description="Helical" evidence="1">
    <location>
        <begin position="175"/>
        <end position="193"/>
    </location>
</feature>
<organism evidence="2 3">
    <name type="scientific">Allacma fusca</name>
    <dbReference type="NCBI Taxonomy" id="39272"/>
    <lineage>
        <taxon>Eukaryota</taxon>
        <taxon>Metazoa</taxon>
        <taxon>Ecdysozoa</taxon>
        <taxon>Arthropoda</taxon>
        <taxon>Hexapoda</taxon>
        <taxon>Collembola</taxon>
        <taxon>Symphypleona</taxon>
        <taxon>Sminthuridae</taxon>
        <taxon>Allacma</taxon>
    </lineage>
</organism>
<accession>A0A8J2NM63</accession>
<feature type="transmembrane region" description="Helical" evidence="1">
    <location>
        <begin position="293"/>
        <end position="311"/>
    </location>
</feature>
<feature type="transmembrane region" description="Helical" evidence="1">
    <location>
        <begin position="323"/>
        <end position="341"/>
    </location>
</feature>
<evidence type="ECO:0000313" key="2">
    <source>
        <dbReference type="EMBL" id="CAG7702922.1"/>
    </source>
</evidence>
<evidence type="ECO:0000256" key="1">
    <source>
        <dbReference type="SAM" id="Phobius"/>
    </source>
</evidence>
<keyword evidence="1" id="KW-0472">Membrane</keyword>
<dbReference type="Proteomes" id="UP000708208">
    <property type="component" value="Unassembled WGS sequence"/>
</dbReference>
<feature type="transmembrane region" description="Helical" evidence="1">
    <location>
        <begin position="46"/>
        <end position="63"/>
    </location>
</feature>
<dbReference type="AlphaFoldDB" id="A0A8J2NM63"/>
<feature type="non-terminal residue" evidence="2">
    <location>
        <position position="1"/>
    </location>
</feature>
<feature type="transmembrane region" description="Helical" evidence="1">
    <location>
        <begin position="83"/>
        <end position="102"/>
    </location>
</feature>
<sequence length="409" mass="47119">MKKAPSITFKISNGTGKMEKKFEFIEFLKKIFVKATPNGNRVGNQLWPILSILKTGGYLPLFISDKKDHFISHAVLSWQSLPTLAIGTFLIYWWSAIIYHFGVESSAEILKPSQETPLTRINSVLQPIIQVAEIVTGWLTCKQMAEFINNWQTFETQFNTVFKDVYKYKLNVRRFRDFLLIFYVILPALYFIQHQEYILSPELINGNKVFSTLLTFSVVIFSFLVDVKTLLMYRVVQENFRETKNGIVAQYKMTHAITKTPLGPEKVKQWIQLVNMIRNQHKLSCQIQTPHQLTSIALSVIILTNNLHLFVNSLVNCSVNKAAVSYLPMGAFAVVFFRLVFKCIMAEKVSDEEQSIAQELIQMESSGANIFIKMEYTAVEVYVRPDREQANRYFLCELNNIEQSIFTPG</sequence>
<evidence type="ECO:0000313" key="3">
    <source>
        <dbReference type="Proteomes" id="UP000708208"/>
    </source>
</evidence>
<reference evidence="2" key="1">
    <citation type="submission" date="2021-06" db="EMBL/GenBank/DDBJ databases">
        <authorList>
            <person name="Hodson N. C."/>
            <person name="Mongue J. A."/>
            <person name="Jaron S. K."/>
        </authorList>
    </citation>
    <scope>NUCLEOTIDE SEQUENCE</scope>
</reference>
<proteinExistence type="predicted"/>